<sequence>MRRSELGERDPACACCGVALESGFISPSFLFPAPVTRDMDCGHKRDAAVASLKGDVVFVSEEGPVIELFDEKPLQEDPIGAMAGLAAQCAEIVGNVLQLVPLESADSSNDNKRAMSSESRVDGKEAIDYGTSKQRDVMLKNMANTNEEKPVVASDDDKVGDMVSKMIDEEIAALVLSQACIEDGFTCQIDGGETTEGIADQQCLHL</sequence>
<proteinExistence type="predicted"/>
<dbReference type="EMBL" id="SPHZ02000007">
    <property type="protein sequence ID" value="KAF0907810.1"/>
    <property type="molecule type" value="Genomic_DNA"/>
</dbReference>
<organism evidence="1 2">
    <name type="scientific">Oryza meyeriana var. granulata</name>
    <dbReference type="NCBI Taxonomy" id="110450"/>
    <lineage>
        <taxon>Eukaryota</taxon>
        <taxon>Viridiplantae</taxon>
        <taxon>Streptophyta</taxon>
        <taxon>Embryophyta</taxon>
        <taxon>Tracheophyta</taxon>
        <taxon>Spermatophyta</taxon>
        <taxon>Magnoliopsida</taxon>
        <taxon>Liliopsida</taxon>
        <taxon>Poales</taxon>
        <taxon>Poaceae</taxon>
        <taxon>BOP clade</taxon>
        <taxon>Oryzoideae</taxon>
        <taxon>Oryzeae</taxon>
        <taxon>Oryzinae</taxon>
        <taxon>Oryza</taxon>
        <taxon>Oryza meyeriana</taxon>
    </lineage>
</organism>
<reference evidence="1 2" key="1">
    <citation type="submission" date="2019-11" db="EMBL/GenBank/DDBJ databases">
        <title>Whole genome sequence of Oryza granulata.</title>
        <authorList>
            <person name="Li W."/>
        </authorList>
    </citation>
    <scope>NUCLEOTIDE SEQUENCE [LARGE SCALE GENOMIC DNA]</scope>
    <source>
        <strain evidence="2">cv. Menghai</strain>
        <tissue evidence="1">Leaf</tissue>
    </source>
</reference>
<accession>A0A6G1D5W6</accession>
<gene>
    <name evidence="1" type="ORF">E2562_020879</name>
</gene>
<evidence type="ECO:0000313" key="1">
    <source>
        <dbReference type="EMBL" id="KAF0907810.1"/>
    </source>
</evidence>
<keyword evidence="2" id="KW-1185">Reference proteome</keyword>
<protein>
    <submittedName>
        <fullName evidence="1">Uncharacterized protein</fullName>
    </submittedName>
</protein>
<name>A0A6G1D5W6_9ORYZ</name>
<evidence type="ECO:0000313" key="2">
    <source>
        <dbReference type="Proteomes" id="UP000479710"/>
    </source>
</evidence>
<dbReference type="AlphaFoldDB" id="A0A6G1D5W6"/>
<comment type="caution">
    <text evidence="1">The sequence shown here is derived from an EMBL/GenBank/DDBJ whole genome shotgun (WGS) entry which is preliminary data.</text>
</comment>
<dbReference type="OrthoDB" id="717204at2759"/>
<dbReference type="Proteomes" id="UP000479710">
    <property type="component" value="Unassembled WGS sequence"/>
</dbReference>